<proteinExistence type="predicted"/>
<dbReference type="RefSeq" id="WP_105050095.1">
    <property type="nucleotide sequence ID" value="NZ_CP150661.1"/>
</dbReference>
<sequence>MFVVARSKVFVFFLLISSVVLSQKKVLKKFETQSKEIEISTLGLDDLVIENSTSNFVEVYLIAENVADQQIVSKEAYGLLKIQFKIPENITEEKVFRKFITERLHRASVVIKIPKNKKITIFGDEINIETKSYQGDLNIYIEKGILKLHTIYASLRVKMYAGNLYAAVNKANIDIVSKKGKIKINDVIVENLHQKKEEKSDEMISINSIKANIFLTTQ</sequence>
<dbReference type="AlphaFoldDB" id="A0A2P6C8B2"/>
<name>A0A2P6C8B2_9FLAO</name>
<dbReference type="EMBL" id="MSCK01000002">
    <property type="protein sequence ID" value="PQJ69163.1"/>
    <property type="molecule type" value="Genomic_DNA"/>
</dbReference>
<evidence type="ECO:0000313" key="1">
    <source>
        <dbReference type="EMBL" id="PQJ69163.1"/>
    </source>
</evidence>
<dbReference type="Proteomes" id="UP000247345">
    <property type="component" value="Unassembled WGS sequence"/>
</dbReference>
<reference evidence="1 2" key="1">
    <citation type="submission" date="2016-12" db="EMBL/GenBank/DDBJ databases">
        <title>Trade-off between light-utilization and light-protection in marine flavobacteria.</title>
        <authorList>
            <person name="Kumagai Y."/>
            <person name="Yoshizawa S."/>
            <person name="Kogure K."/>
            <person name="Iwasaki W."/>
        </authorList>
    </citation>
    <scope>NUCLEOTIDE SEQUENCE [LARGE SCALE GENOMIC DNA]</scope>
    <source>
        <strain evidence="1 2">KCTC 12100</strain>
    </source>
</reference>
<comment type="caution">
    <text evidence="1">The sequence shown here is derived from an EMBL/GenBank/DDBJ whole genome shotgun (WGS) entry which is preliminary data.</text>
</comment>
<accession>A0A2P6C8B2</accession>
<gene>
    <name evidence="1" type="ORF">BTO14_14140</name>
</gene>
<evidence type="ECO:0008006" key="3">
    <source>
        <dbReference type="Google" id="ProtNLM"/>
    </source>
</evidence>
<dbReference type="OrthoDB" id="1190410at2"/>
<keyword evidence="2" id="KW-1185">Reference proteome</keyword>
<evidence type="ECO:0000313" key="2">
    <source>
        <dbReference type="Proteomes" id="UP000247345"/>
    </source>
</evidence>
<protein>
    <recommendedName>
        <fullName evidence="3">Adhesin domain-containing protein</fullName>
    </recommendedName>
</protein>
<organism evidence="1 2">
    <name type="scientific">Polaribacter butkevichii</name>
    <dbReference type="NCBI Taxonomy" id="218490"/>
    <lineage>
        <taxon>Bacteria</taxon>
        <taxon>Pseudomonadati</taxon>
        <taxon>Bacteroidota</taxon>
        <taxon>Flavobacteriia</taxon>
        <taxon>Flavobacteriales</taxon>
        <taxon>Flavobacteriaceae</taxon>
    </lineage>
</organism>